<feature type="region of interest" description="Disordered" evidence="1">
    <location>
        <begin position="101"/>
        <end position="173"/>
    </location>
</feature>
<proteinExistence type="predicted"/>
<feature type="region of interest" description="Disordered" evidence="1">
    <location>
        <begin position="58"/>
        <end position="78"/>
    </location>
</feature>
<dbReference type="EMBL" id="CAEZZI010000025">
    <property type="protein sequence ID" value="CAB4751546.1"/>
    <property type="molecule type" value="Genomic_DNA"/>
</dbReference>
<feature type="compositionally biased region" description="Low complexity" evidence="1">
    <location>
        <begin position="65"/>
        <end position="78"/>
    </location>
</feature>
<protein>
    <submittedName>
        <fullName evidence="2">Unannotated protein</fullName>
    </submittedName>
</protein>
<reference evidence="2" key="1">
    <citation type="submission" date="2020-05" db="EMBL/GenBank/DDBJ databases">
        <authorList>
            <person name="Chiriac C."/>
            <person name="Salcher M."/>
            <person name="Ghai R."/>
            <person name="Kavagutti S V."/>
        </authorList>
    </citation>
    <scope>NUCLEOTIDE SEQUENCE</scope>
</reference>
<evidence type="ECO:0000256" key="1">
    <source>
        <dbReference type="SAM" id="MobiDB-lite"/>
    </source>
</evidence>
<evidence type="ECO:0000313" key="2">
    <source>
        <dbReference type="EMBL" id="CAB4751546.1"/>
    </source>
</evidence>
<dbReference type="AlphaFoldDB" id="A0A6J6TWP5"/>
<organism evidence="2">
    <name type="scientific">freshwater metagenome</name>
    <dbReference type="NCBI Taxonomy" id="449393"/>
    <lineage>
        <taxon>unclassified sequences</taxon>
        <taxon>metagenomes</taxon>
        <taxon>ecological metagenomes</taxon>
    </lineage>
</organism>
<sequence length="173" mass="17665">MSESATAVSKARALPVQLRNDPLFSVTAATGKITSARSVTELGAISSETTNAFLSAERVSDELSRSSGSTPPTTSALSSPELIAEIISLVERPKVVGTDATDHALAKSTRAAASVTGRPPGRRFPIAPASSAPRSPARRGIHANFAPDCAARAATADSAPALSEARSPTNISD</sequence>
<name>A0A6J6TWP5_9ZZZZ</name>
<gene>
    <name evidence="2" type="ORF">UFOPK2842_00408</name>
</gene>
<accession>A0A6J6TWP5</accession>
<feature type="compositionally biased region" description="Low complexity" evidence="1">
    <location>
        <begin position="146"/>
        <end position="165"/>
    </location>
</feature>